<dbReference type="Proteomes" id="UP001281761">
    <property type="component" value="Unassembled WGS sequence"/>
</dbReference>
<gene>
    <name evidence="1" type="ORF">BLNAU_3991</name>
</gene>
<reference evidence="1 2" key="1">
    <citation type="journal article" date="2022" name="bioRxiv">
        <title>Genomics of Preaxostyla Flagellates Illuminates Evolutionary Transitions and the Path Towards Mitochondrial Loss.</title>
        <authorList>
            <person name="Novak L.V.F."/>
            <person name="Treitli S.C."/>
            <person name="Pyrih J."/>
            <person name="Halakuc P."/>
            <person name="Pipaliya S.V."/>
            <person name="Vacek V."/>
            <person name="Brzon O."/>
            <person name="Soukal P."/>
            <person name="Eme L."/>
            <person name="Dacks J.B."/>
            <person name="Karnkowska A."/>
            <person name="Elias M."/>
            <person name="Hampl V."/>
        </authorList>
    </citation>
    <scope>NUCLEOTIDE SEQUENCE [LARGE SCALE GENOMIC DNA]</scope>
    <source>
        <strain evidence="1">NAU3</strain>
        <tissue evidence="1">Gut</tissue>
    </source>
</reference>
<evidence type="ECO:0000313" key="1">
    <source>
        <dbReference type="EMBL" id="KAK2960904.1"/>
    </source>
</evidence>
<keyword evidence="2" id="KW-1185">Reference proteome</keyword>
<protein>
    <submittedName>
        <fullName evidence="1">Uncharacterized protein</fullName>
    </submittedName>
</protein>
<comment type="caution">
    <text evidence="1">The sequence shown here is derived from an EMBL/GenBank/DDBJ whole genome shotgun (WGS) entry which is preliminary data.</text>
</comment>
<proteinExistence type="predicted"/>
<evidence type="ECO:0000313" key="2">
    <source>
        <dbReference type="Proteomes" id="UP001281761"/>
    </source>
</evidence>
<sequence>MKSALFISSALLQQDILIAPELQPNHPRFGESIDHHFIFTTSFSFPASSFAAYTVVADGRTNIGGLDGDELRPFWTSWKVSELALNMSDSRTEVGQASGRILFFRDRIACSITSRNVTRNEETSDECG</sequence>
<name>A0ABQ9YBB3_9EUKA</name>
<organism evidence="1 2">
    <name type="scientific">Blattamonas nauphoetae</name>
    <dbReference type="NCBI Taxonomy" id="2049346"/>
    <lineage>
        <taxon>Eukaryota</taxon>
        <taxon>Metamonada</taxon>
        <taxon>Preaxostyla</taxon>
        <taxon>Oxymonadida</taxon>
        <taxon>Blattamonas</taxon>
    </lineage>
</organism>
<dbReference type="EMBL" id="JARBJD010000019">
    <property type="protein sequence ID" value="KAK2960904.1"/>
    <property type="molecule type" value="Genomic_DNA"/>
</dbReference>
<accession>A0ABQ9YBB3</accession>